<dbReference type="AlphaFoldDB" id="A0A938WWF2"/>
<dbReference type="GO" id="GO:0016788">
    <property type="term" value="F:hydrolase activity, acting on ester bonds"/>
    <property type="evidence" value="ECO:0007669"/>
    <property type="project" value="InterPro"/>
</dbReference>
<name>A0A938WWF2_9BIFI</name>
<dbReference type="Gene3D" id="3.40.50.1820">
    <property type="entry name" value="alpha/beta hydrolase"/>
    <property type="match status" value="1"/>
</dbReference>
<organism evidence="3 4">
    <name type="scientific">Bifidobacterium pullorum subsp. saeculare</name>
    <dbReference type="NCBI Taxonomy" id="78257"/>
    <lineage>
        <taxon>Bacteria</taxon>
        <taxon>Bacillati</taxon>
        <taxon>Actinomycetota</taxon>
        <taxon>Actinomycetes</taxon>
        <taxon>Bifidobacteriales</taxon>
        <taxon>Bifidobacteriaceae</taxon>
        <taxon>Bifidobacterium</taxon>
    </lineage>
</organism>
<feature type="domain" description="GPI inositol-deacylase PGAP1-like alpha/beta" evidence="2">
    <location>
        <begin position="334"/>
        <end position="381"/>
    </location>
</feature>
<dbReference type="Pfam" id="PF07819">
    <property type="entry name" value="PGAP1"/>
    <property type="match status" value="1"/>
</dbReference>
<evidence type="ECO:0000313" key="3">
    <source>
        <dbReference type="EMBL" id="MBM6698850.1"/>
    </source>
</evidence>
<reference evidence="3" key="1">
    <citation type="submission" date="2020-08" db="EMBL/GenBank/DDBJ databases">
        <authorList>
            <person name="Cejkova D."/>
            <person name="Kubasova T."/>
            <person name="Jahodarova E."/>
            <person name="Rychlik I."/>
        </authorList>
    </citation>
    <scope>NUCLEOTIDE SEQUENCE</scope>
    <source>
        <strain evidence="3">An836</strain>
    </source>
</reference>
<protein>
    <submittedName>
        <fullName evidence="3">Alpha/beta fold hydrolase</fullName>
    </submittedName>
</protein>
<dbReference type="InterPro" id="IPR029058">
    <property type="entry name" value="AB_hydrolase_fold"/>
</dbReference>
<proteinExistence type="predicted"/>
<keyword evidence="3" id="KW-0378">Hydrolase</keyword>
<dbReference type="SUPFAM" id="SSF53474">
    <property type="entry name" value="alpha/beta-Hydrolases"/>
    <property type="match status" value="1"/>
</dbReference>
<reference evidence="3" key="2">
    <citation type="journal article" date="2021" name="Sci. Rep.">
        <title>The distribution of antibiotic resistance genes in chicken gut microbiota commensals.</title>
        <authorList>
            <person name="Juricova H."/>
            <person name="Matiasovicova J."/>
            <person name="Kubasova T."/>
            <person name="Cejkova D."/>
            <person name="Rychlik I."/>
        </authorList>
    </citation>
    <scope>NUCLEOTIDE SEQUENCE</scope>
    <source>
        <strain evidence="3">An836</strain>
    </source>
</reference>
<keyword evidence="4" id="KW-1185">Reference proteome</keyword>
<gene>
    <name evidence="3" type="ORF">H7U32_00590</name>
</gene>
<evidence type="ECO:0000256" key="1">
    <source>
        <dbReference type="SAM" id="MobiDB-lite"/>
    </source>
</evidence>
<sequence length="520" mass="54559">MGWQVRASVQGGRRLAPADLEEYRAAATALDDAGDRLRARSETWTTTMIRLRAQRADVPLCPAISGHASPAGHEMLPYDALGSECERHAASCERVGEELKAMAALLVRAHQLYEEAESNARRTVTELVQAGVQLKPSYAAAGTAALAAGGLVVGSIKEGRLNPIHALDATAWAQEGLMSGAGALVGGVAPGKGVARTDEVNTAAGRIATVSAPVHGAIQGSALTVREVTARTDVVRASSSVAESLENLRRLAEERLGKIDLDSGLSYATIAVQRYRQPDGSSSWLVTIPGTDGKANSPFGWPQNVELMSSDAERRRQADSARMVVEAMEMAGIPDDEPVALIGHSQGGIVAAAVAADQADRFDIRHVVTAGSPVANHPIPDKTWVTSIEIDDELVAALDGAQNPVTDTWLTVRGTTSPAPAEAAGPSDATPYGAAPTPYDAAPVADSLEGKEITHWLKYHQAAYRNATDLGSPAVAAHEEHFAGIVTGDLAETRYFEGRMQQGADLAPAKTDPPRPLVPG</sequence>
<dbReference type="InterPro" id="IPR012908">
    <property type="entry name" value="PGAP1-ab_dom-like"/>
</dbReference>
<evidence type="ECO:0000259" key="2">
    <source>
        <dbReference type="Pfam" id="PF07819"/>
    </source>
</evidence>
<dbReference type="Proteomes" id="UP000718821">
    <property type="component" value="Unassembled WGS sequence"/>
</dbReference>
<dbReference type="RefSeq" id="WP_204467371.1">
    <property type="nucleotide sequence ID" value="NZ_JACLYU010000001.1"/>
</dbReference>
<evidence type="ECO:0000313" key="4">
    <source>
        <dbReference type="Proteomes" id="UP000718821"/>
    </source>
</evidence>
<accession>A0A938WWF2</accession>
<dbReference type="EMBL" id="JACLYU010000001">
    <property type="protein sequence ID" value="MBM6698850.1"/>
    <property type="molecule type" value="Genomic_DNA"/>
</dbReference>
<comment type="caution">
    <text evidence="3">The sequence shown here is derived from an EMBL/GenBank/DDBJ whole genome shotgun (WGS) entry which is preliminary data.</text>
</comment>
<feature type="region of interest" description="Disordered" evidence="1">
    <location>
        <begin position="416"/>
        <end position="438"/>
    </location>
</feature>